<keyword evidence="4" id="KW-0238">DNA-binding</keyword>
<dbReference type="PANTHER" id="PTHR43133">
    <property type="entry name" value="RNA POLYMERASE ECF-TYPE SIGMA FACTO"/>
    <property type="match status" value="1"/>
</dbReference>
<comment type="caution">
    <text evidence="8">The sequence shown here is derived from an EMBL/GenBank/DDBJ whole genome shotgun (WGS) entry which is preliminary data.</text>
</comment>
<feature type="region of interest" description="Disordered" evidence="6">
    <location>
        <begin position="173"/>
        <end position="192"/>
    </location>
</feature>
<dbReference type="GO" id="GO:0003677">
    <property type="term" value="F:DNA binding"/>
    <property type="evidence" value="ECO:0007669"/>
    <property type="project" value="UniProtKB-KW"/>
</dbReference>
<evidence type="ECO:0000313" key="8">
    <source>
        <dbReference type="EMBL" id="NGO06925.1"/>
    </source>
</evidence>
<keyword evidence="9" id="KW-1185">Reference proteome</keyword>
<accession>A0A6G4UZ29</accession>
<dbReference type="Proteomes" id="UP000472335">
    <property type="component" value="Unassembled WGS sequence"/>
</dbReference>
<dbReference type="InterPro" id="IPR036388">
    <property type="entry name" value="WH-like_DNA-bd_sf"/>
</dbReference>
<dbReference type="InterPro" id="IPR013324">
    <property type="entry name" value="RNA_pol_sigma_r3/r4-like"/>
</dbReference>
<gene>
    <name evidence="8" type="ORF">G5C60_04400</name>
</gene>
<dbReference type="InterPro" id="IPR013325">
    <property type="entry name" value="RNA_pol_sigma_r2"/>
</dbReference>
<dbReference type="InterPro" id="IPR039425">
    <property type="entry name" value="RNA_pol_sigma-70-like"/>
</dbReference>
<evidence type="ECO:0000256" key="5">
    <source>
        <dbReference type="ARBA" id="ARBA00023163"/>
    </source>
</evidence>
<dbReference type="SUPFAM" id="SSF88946">
    <property type="entry name" value="Sigma2 domain of RNA polymerase sigma factors"/>
    <property type="match status" value="1"/>
</dbReference>
<dbReference type="Gene3D" id="1.10.10.10">
    <property type="entry name" value="Winged helix-like DNA-binding domain superfamily/Winged helix DNA-binding domain"/>
    <property type="match status" value="1"/>
</dbReference>
<dbReference type="SUPFAM" id="SSF88659">
    <property type="entry name" value="Sigma3 and sigma4 domains of RNA polymerase sigma factors"/>
    <property type="match status" value="1"/>
</dbReference>
<name>A0A6G4UZ29_9ACTN</name>
<keyword evidence="2" id="KW-0805">Transcription regulation</keyword>
<organism evidence="8 9">
    <name type="scientific">Streptomyces scabichelini</name>
    <dbReference type="NCBI Taxonomy" id="2711217"/>
    <lineage>
        <taxon>Bacteria</taxon>
        <taxon>Bacillati</taxon>
        <taxon>Actinomycetota</taxon>
        <taxon>Actinomycetes</taxon>
        <taxon>Kitasatosporales</taxon>
        <taxon>Streptomycetaceae</taxon>
        <taxon>Streptomyces</taxon>
    </lineage>
</organism>
<reference evidence="8 9" key="1">
    <citation type="submission" date="2020-02" db="EMBL/GenBank/DDBJ databases">
        <title>Whole-genome analyses of novel actinobacteria.</title>
        <authorList>
            <person name="Sahin N."/>
            <person name="Gencbay T."/>
        </authorList>
    </citation>
    <scope>NUCLEOTIDE SEQUENCE [LARGE SCALE GENOMIC DNA]</scope>
    <source>
        <strain evidence="8 9">HC44</strain>
    </source>
</reference>
<keyword evidence="3" id="KW-0731">Sigma factor</keyword>
<proteinExistence type="inferred from homology"/>
<dbReference type="GO" id="GO:0016987">
    <property type="term" value="F:sigma factor activity"/>
    <property type="evidence" value="ECO:0007669"/>
    <property type="project" value="UniProtKB-KW"/>
</dbReference>
<evidence type="ECO:0000259" key="7">
    <source>
        <dbReference type="Pfam" id="PF08281"/>
    </source>
</evidence>
<feature type="domain" description="RNA polymerase sigma factor 70 region 4 type 2" evidence="7">
    <location>
        <begin position="118"/>
        <end position="169"/>
    </location>
</feature>
<comment type="similarity">
    <text evidence="1">Belongs to the sigma-70 factor family. ECF subfamily.</text>
</comment>
<keyword evidence="5" id="KW-0804">Transcription</keyword>
<evidence type="ECO:0000256" key="6">
    <source>
        <dbReference type="SAM" id="MobiDB-lite"/>
    </source>
</evidence>
<dbReference type="Gene3D" id="1.10.1740.10">
    <property type="match status" value="1"/>
</dbReference>
<dbReference type="PANTHER" id="PTHR43133:SF8">
    <property type="entry name" value="RNA POLYMERASE SIGMA FACTOR HI_1459-RELATED"/>
    <property type="match status" value="1"/>
</dbReference>
<evidence type="ECO:0000313" key="9">
    <source>
        <dbReference type="Proteomes" id="UP000472335"/>
    </source>
</evidence>
<sequence>MESMLEQELARAREVRFEALARAVAVPLHRYLVRRADADAVDDILAETMLVLWRRLEDVPGLGEGPPVDADEVLPWCYGVARGCLSNARRAQGRRLRLVERLTRTAPPPDHAEADHTELHAALGTLNALDREVVELWAWEGLTPRQIAEVTRLTANAASIRLHRAKKRLAALLDRKNADQSGHETAEGRSNR</sequence>
<dbReference type="InterPro" id="IPR013249">
    <property type="entry name" value="RNA_pol_sigma70_r4_t2"/>
</dbReference>
<dbReference type="NCBIfam" id="TIGR02937">
    <property type="entry name" value="sigma70-ECF"/>
    <property type="match status" value="1"/>
</dbReference>
<dbReference type="AlphaFoldDB" id="A0A6G4UZ29"/>
<dbReference type="InterPro" id="IPR014284">
    <property type="entry name" value="RNA_pol_sigma-70_dom"/>
</dbReference>
<protein>
    <submittedName>
        <fullName evidence="8">Sigma-70 family RNA polymerase sigma factor</fullName>
    </submittedName>
</protein>
<dbReference type="EMBL" id="JAAKZY010000008">
    <property type="protein sequence ID" value="NGO06925.1"/>
    <property type="molecule type" value="Genomic_DNA"/>
</dbReference>
<evidence type="ECO:0000256" key="4">
    <source>
        <dbReference type="ARBA" id="ARBA00023125"/>
    </source>
</evidence>
<evidence type="ECO:0000256" key="2">
    <source>
        <dbReference type="ARBA" id="ARBA00023015"/>
    </source>
</evidence>
<dbReference type="Pfam" id="PF08281">
    <property type="entry name" value="Sigma70_r4_2"/>
    <property type="match status" value="1"/>
</dbReference>
<evidence type="ECO:0000256" key="1">
    <source>
        <dbReference type="ARBA" id="ARBA00010641"/>
    </source>
</evidence>
<evidence type="ECO:0000256" key="3">
    <source>
        <dbReference type="ARBA" id="ARBA00023082"/>
    </source>
</evidence>
<dbReference type="GO" id="GO:0006352">
    <property type="term" value="P:DNA-templated transcription initiation"/>
    <property type="evidence" value="ECO:0007669"/>
    <property type="project" value="InterPro"/>
</dbReference>